<evidence type="ECO:0000313" key="2">
    <source>
        <dbReference type="Proteomes" id="UP000054359"/>
    </source>
</evidence>
<name>A0A087TCU5_STEMI</name>
<protein>
    <submittedName>
        <fullName evidence="1">Putative RNA-directed DNA polymerase from transposon X-element</fullName>
    </submittedName>
</protein>
<accession>A0A087TCU5</accession>
<keyword evidence="1" id="KW-0808">Transferase</keyword>
<dbReference type="PANTHER" id="PTHR36688">
    <property type="entry name" value="ENDO/EXONUCLEASE/PHOSPHATASE DOMAIN-CONTAINING PROTEIN"/>
    <property type="match status" value="1"/>
</dbReference>
<dbReference type="AlphaFoldDB" id="A0A087TCU5"/>
<dbReference type="EMBL" id="KK114636">
    <property type="protein sequence ID" value="KFM62934.1"/>
    <property type="molecule type" value="Genomic_DNA"/>
</dbReference>
<evidence type="ECO:0000313" key="1">
    <source>
        <dbReference type="EMBL" id="KFM62934.1"/>
    </source>
</evidence>
<reference evidence="1 2" key="1">
    <citation type="submission" date="2013-11" db="EMBL/GenBank/DDBJ databases">
        <title>Genome sequencing of Stegodyphus mimosarum.</title>
        <authorList>
            <person name="Bechsgaard J."/>
        </authorList>
    </citation>
    <scope>NUCLEOTIDE SEQUENCE [LARGE SCALE GENOMIC DNA]</scope>
</reference>
<keyword evidence="1" id="KW-0695">RNA-directed DNA polymerase</keyword>
<keyword evidence="1" id="KW-0548">Nucleotidyltransferase</keyword>
<dbReference type="STRING" id="407821.A0A087TCU5"/>
<dbReference type="Proteomes" id="UP000054359">
    <property type="component" value="Unassembled WGS sequence"/>
</dbReference>
<dbReference type="GO" id="GO:0003964">
    <property type="term" value="F:RNA-directed DNA polymerase activity"/>
    <property type="evidence" value="ECO:0007669"/>
    <property type="project" value="UniProtKB-KW"/>
</dbReference>
<dbReference type="OrthoDB" id="6509363at2759"/>
<dbReference type="PANTHER" id="PTHR36688:SF1">
    <property type="entry name" value="ENDONUCLEASE_EXONUCLEASE_PHOSPHATASE DOMAIN-CONTAINING PROTEIN"/>
    <property type="match status" value="1"/>
</dbReference>
<dbReference type="OMA" id="KHNATHQ"/>
<keyword evidence="2" id="KW-1185">Reference proteome</keyword>
<proteinExistence type="predicted"/>
<dbReference type="InterPro" id="IPR052560">
    <property type="entry name" value="RdDP_mobile_element"/>
</dbReference>
<gene>
    <name evidence="1" type="ORF">X975_22103</name>
</gene>
<feature type="non-terminal residue" evidence="1">
    <location>
        <position position="170"/>
    </location>
</feature>
<sequence>MISVMPSEVYDYIKKLKNTKSPGYDQITNRMIKKFPVKTQIYFTKIVNLVLKWQHFPECWKLTNIMPIPKLQKAANLPESYRPISLLSLSKIVKAVLLLRINQHLDQHGIIIPYQFAFRRKQSTVNQLYRVVEFISEGLQNKSLGVFSWILPRLSIVYGWMHSYTNYTIW</sequence>
<organism evidence="1 2">
    <name type="scientific">Stegodyphus mimosarum</name>
    <name type="common">African social velvet spider</name>
    <dbReference type="NCBI Taxonomy" id="407821"/>
    <lineage>
        <taxon>Eukaryota</taxon>
        <taxon>Metazoa</taxon>
        <taxon>Ecdysozoa</taxon>
        <taxon>Arthropoda</taxon>
        <taxon>Chelicerata</taxon>
        <taxon>Arachnida</taxon>
        <taxon>Araneae</taxon>
        <taxon>Araneomorphae</taxon>
        <taxon>Entelegynae</taxon>
        <taxon>Eresoidea</taxon>
        <taxon>Eresidae</taxon>
        <taxon>Stegodyphus</taxon>
    </lineage>
</organism>